<dbReference type="SUPFAM" id="SSF55874">
    <property type="entry name" value="ATPase domain of HSP90 chaperone/DNA topoisomerase II/histidine kinase"/>
    <property type="match status" value="1"/>
</dbReference>
<organism evidence="14 15">
    <name type="scientific">Labrys wisconsinensis</name>
    <dbReference type="NCBI Taxonomy" id="425677"/>
    <lineage>
        <taxon>Bacteria</taxon>
        <taxon>Pseudomonadati</taxon>
        <taxon>Pseudomonadota</taxon>
        <taxon>Alphaproteobacteria</taxon>
        <taxon>Hyphomicrobiales</taxon>
        <taxon>Xanthobacteraceae</taxon>
        <taxon>Labrys</taxon>
    </lineage>
</organism>
<keyword evidence="4" id="KW-0597">Phosphoprotein</keyword>
<feature type="transmembrane region" description="Helical" evidence="11">
    <location>
        <begin position="13"/>
        <end position="34"/>
    </location>
</feature>
<dbReference type="InterPro" id="IPR013727">
    <property type="entry name" value="2CSK_N"/>
</dbReference>
<dbReference type="InterPro" id="IPR036097">
    <property type="entry name" value="HisK_dim/P_sf"/>
</dbReference>
<feature type="domain" description="Histidine kinase" evidence="12">
    <location>
        <begin position="250"/>
        <end position="460"/>
    </location>
</feature>
<dbReference type="Pfam" id="PF08521">
    <property type="entry name" value="2CSK_N"/>
    <property type="match status" value="1"/>
</dbReference>
<keyword evidence="6 11" id="KW-0812">Transmembrane</keyword>
<dbReference type="SMART" id="SM00387">
    <property type="entry name" value="HATPase_c"/>
    <property type="match status" value="1"/>
</dbReference>
<evidence type="ECO:0000259" key="13">
    <source>
        <dbReference type="PROSITE" id="PS50885"/>
    </source>
</evidence>
<name>A0ABU0JCH5_9HYPH</name>
<dbReference type="InterPro" id="IPR004358">
    <property type="entry name" value="Sig_transdc_His_kin-like_C"/>
</dbReference>
<evidence type="ECO:0000256" key="5">
    <source>
        <dbReference type="ARBA" id="ARBA00022679"/>
    </source>
</evidence>
<dbReference type="Gene3D" id="3.30.565.10">
    <property type="entry name" value="Histidine kinase-like ATPase, C-terminal domain"/>
    <property type="match status" value="1"/>
</dbReference>
<dbReference type="InterPro" id="IPR050428">
    <property type="entry name" value="TCS_sensor_his_kinase"/>
</dbReference>
<evidence type="ECO:0000256" key="10">
    <source>
        <dbReference type="ARBA" id="ARBA00023136"/>
    </source>
</evidence>
<feature type="transmembrane region" description="Helical" evidence="11">
    <location>
        <begin position="171"/>
        <end position="194"/>
    </location>
</feature>
<dbReference type="CDD" id="cd00082">
    <property type="entry name" value="HisKA"/>
    <property type="match status" value="1"/>
</dbReference>
<proteinExistence type="predicted"/>
<dbReference type="Pfam" id="PF00512">
    <property type="entry name" value="HisKA"/>
    <property type="match status" value="1"/>
</dbReference>
<comment type="catalytic activity">
    <reaction evidence="1">
        <text>ATP + protein L-histidine = ADP + protein N-phospho-L-histidine.</text>
        <dbReference type="EC" id="2.7.13.3"/>
    </reaction>
</comment>
<keyword evidence="8 11" id="KW-1133">Transmembrane helix</keyword>
<dbReference type="InterPro" id="IPR003660">
    <property type="entry name" value="HAMP_dom"/>
</dbReference>
<protein>
    <recommendedName>
        <fullName evidence="3">histidine kinase</fullName>
        <ecNumber evidence="3">2.7.13.3</ecNumber>
    </recommendedName>
</protein>
<keyword evidence="15" id="KW-1185">Reference proteome</keyword>
<keyword evidence="5 14" id="KW-0808">Transferase</keyword>
<dbReference type="PRINTS" id="PR00344">
    <property type="entry name" value="BCTRLSENSOR"/>
</dbReference>
<dbReference type="RefSeq" id="WP_307278010.1">
    <property type="nucleotide sequence ID" value="NZ_JAUSVX010000010.1"/>
</dbReference>
<dbReference type="InterPro" id="IPR005467">
    <property type="entry name" value="His_kinase_dom"/>
</dbReference>
<dbReference type="Gene3D" id="1.10.287.130">
    <property type="match status" value="1"/>
</dbReference>
<evidence type="ECO:0000256" key="11">
    <source>
        <dbReference type="SAM" id="Phobius"/>
    </source>
</evidence>
<evidence type="ECO:0000259" key="12">
    <source>
        <dbReference type="PROSITE" id="PS50109"/>
    </source>
</evidence>
<evidence type="ECO:0000256" key="3">
    <source>
        <dbReference type="ARBA" id="ARBA00012438"/>
    </source>
</evidence>
<dbReference type="InterPro" id="IPR003594">
    <property type="entry name" value="HATPase_dom"/>
</dbReference>
<evidence type="ECO:0000256" key="1">
    <source>
        <dbReference type="ARBA" id="ARBA00000085"/>
    </source>
</evidence>
<evidence type="ECO:0000256" key="9">
    <source>
        <dbReference type="ARBA" id="ARBA00023012"/>
    </source>
</evidence>
<keyword evidence="10 11" id="KW-0472">Membrane</keyword>
<evidence type="ECO:0000256" key="7">
    <source>
        <dbReference type="ARBA" id="ARBA00022777"/>
    </source>
</evidence>
<gene>
    <name evidence="14" type="ORF">QO011_005008</name>
</gene>
<feature type="domain" description="HAMP" evidence="13">
    <location>
        <begin position="191"/>
        <end position="242"/>
    </location>
</feature>
<dbReference type="Pfam" id="PF02518">
    <property type="entry name" value="HATPase_c"/>
    <property type="match status" value="1"/>
</dbReference>
<accession>A0ABU0JCH5</accession>
<dbReference type="GO" id="GO:0004673">
    <property type="term" value="F:protein histidine kinase activity"/>
    <property type="evidence" value="ECO:0007669"/>
    <property type="project" value="UniProtKB-EC"/>
</dbReference>
<dbReference type="PANTHER" id="PTHR45436">
    <property type="entry name" value="SENSOR HISTIDINE KINASE YKOH"/>
    <property type="match status" value="1"/>
</dbReference>
<evidence type="ECO:0000256" key="2">
    <source>
        <dbReference type="ARBA" id="ARBA00004370"/>
    </source>
</evidence>
<dbReference type="CDD" id="cd00075">
    <property type="entry name" value="HATPase"/>
    <property type="match status" value="1"/>
</dbReference>
<evidence type="ECO:0000313" key="14">
    <source>
        <dbReference type="EMBL" id="MDQ0471981.1"/>
    </source>
</evidence>
<evidence type="ECO:0000256" key="6">
    <source>
        <dbReference type="ARBA" id="ARBA00022692"/>
    </source>
</evidence>
<dbReference type="EMBL" id="JAUSVX010000010">
    <property type="protein sequence ID" value="MDQ0471981.1"/>
    <property type="molecule type" value="Genomic_DNA"/>
</dbReference>
<comment type="subcellular location">
    <subcellularLocation>
        <location evidence="2">Membrane</location>
    </subcellularLocation>
</comment>
<keyword evidence="9" id="KW-0902">Two-component regulatory system</keyword>
<dbReference type="SUPFAM" id="SSF47384">
    <property type="entry name" value="Homodimeric domain of signal transducing histidine kinase"/>
    <property type="match status" value="1"/>
</dbReference>
<dbReference type="InterPro" id="IPR003661">
    <property type="entry name" value="HisK_dim/P_dom"/>
</dbReference>
<reference evidence="14 15" key="1">
    <citation type="submission" date="2023-07" db="EMBL/GenBank/DDBJ databases">
        <title>Genomic Encyclopedia of Type Strains, Phase IV (KMG-IV): sequencing the most valuable type-strain genomes for metagenomic binning, comparative biology and taxonomic classification.</title>
        <authorList>
            <person name="Goeker M."/>
        </authorList>
    </citation>
    <scope>NUCLEOTIDE SEQUENCE [LARGE SCALE GENOMIC DNA]</scope>
    <source>
        <strain evidence="14 15">DSM 19619</strain>
    </source>
</reference>
<keyword evidence="7 14" id="KW-0418">Kinase</keyword>
<dbReference type="InterPro" id="IPR036890">
    <property type="entry name" value="HATPase_C_sf"/>
</dbReference>
<evidence type="ECO:0000256" key="4">
    <source>
        <dbReference type="ARBA" id="ARBA00022553"/>
    </source>
</evidence>
<dbReference type="SMART" id="SM00388">
    <property type="entry name" value="HisKA"/>
    <property type="match status" value="1"/>
</dbReference>
<dbReference type="PROSITE" id="PS50109">
    <property type="entry name" value="HIS_KIN"/>
    <property type="match status" value="1"/>
</dbReference>
<evidence type="ECO:0000256" key="8">
    <source>
        <dbReference type="ARBA" id="ARBA00022989"/>
    </source>
</evidence>
<dbReference type="EC" id="2.7.13.3" evidence="3"/>
<dbReference type="PANTHER" id="PTHR45436:SF1">
    <property type="entry name" value="SENSOR PROTEIN QSEC"/>
    <property type="match status" value="1"/>
</dbReference>
<comment type="caution">
    <text evidence="14">The sequence shown here is derived from an EMBL/GenBank/DDBJ whole genome shotgun (WGS) entry which is preliminary data.</text>
</comment>
<dbReference type="Proteomes" id="UP001242480">
    <property type="component" value="Unassembled WGS sequence"/>
</dbReference>
<evidence type="ECO:0000313" key="15">
    <source>
        <dbReference type="Proteomes" id="UP001242480"/>
    </source>
</evidence>
<dbReference type="PROSITE" id="PS50885">
    <property type="entry name" value="HAMP"/>
    <property type="match status" value="1"/>
</dbReference>
<sequence length="462" mass="48583">MTEAPLTRPGPTLYWRLTGLIALVLAASGVILALGARDYARTAADDAYDRLLLSAARQISETVRAEAGTATADVPPSALETLSLSGTARIYYKVEGPNGAFVTGYEGLEAPGAGTGHEPQVADGWFRGVPVRMATQARFLSDPDVRGWVVTTVAQTREARDGLAAELLKQALILIAVMSAAALAGVMLAVRWALAPLARIEAALAGREPNDLAPLDVVAPAEIGALVATINRFMARFSGRLAAMETMIADAAHQIRTPLTGLIAQLELLAGETRPERREAQVGRARERAGELGRLTNQLLSRAMVMHRAEAVRFESLDLAVVARQALAEAVPASLGRDLAVAFDAPAAGLMVQGDRLSLAEALKNLIGNAVHHGAPTRLTVRVRRAETEALVEVVDDGPGIPAADWERVTERFTRGTGGRRGSGLGLAIAAEVARSHGGRIGFGHGPDGFVVSFAVPAGERP</sequence>